<dbReference type="InterPro" id="IPR002941">
    <property type="entry name" value="DNA_methylase_N4/N6"/>
</dbReference>
<dbReference type="SUPFAM" id="SSF53335">
    <property type="entry name" value="S-adenosyl-L-methionine-dependent methyltransferases"/>
    <property type="match status" value="1"/>
</dbReference>
<dbReference type="InterPro" id="IPR001091">
    <property type="entry name" value="RM_Methyltransferase"/>
</dbReference>
<sequence length="509" mass="57532">MPFLDWVNKSQAQRESTEVPYHLLKLESAHGDEHASNMIIQGDNLIALKALHPFYAGQVKCIYIDPPYNTQSAFEHYDDKLEHSQWLSMMYPRLVLLRDLLASDGSIWISIDDREAHYLKVMLDEIFGRQSFIASNVWQKRYSRENREAIGDVHEYIFVYAKDASKFKATRNKVALDELQAKIYRNPENSKETDPAKRWRGLPMTAQGFRLNQMYPIVAPNGSVHRPPEGRCWSMIESEFEKFKAAGRIYWGKDGNAQPSVIRFLSEVDGLVPWTWWTHQEVGHTDESKKECNILFGADVSFGTPKPERLIERILHIASNTGDLILDSCLGSGTTAAVAHKTGRRYIGIEMGEHAQTHCVPRLKKVIDGEGGGISKLVGWQGGGGFRFYTIGEQIFTPEGGVNPDVRFDTLASYLWHFETGTPASKTFDSPMLGVQNGTAYFLLFNGILGDRRPSGGNVLTGKLLKWLLETCPFDGPKVIYGETTNRSESELSSLEISFKQIPYDIRAR</sequence>
<evidence type="ECO:0000256" key="2">
    <source>
        <dbReference type="ARBA" id="ARBA00022603"/>
    </source>
</evidence>
<dbReference type="Pfam" id="PF01555">
    <property type="entry name" value="N6_N4_Mtase"/>
    <property type="match status" value="1"/>
</dbReference>
<protein>
    <submittedName>
        <fullName evidence="5">Site-specific DNA-methyltransferase</fullName>
        <ecNumber evidence="5">2.1.1.-</ecNumber>
    </submittedName>
</protein>
<proteinExistence type="inferred from homology"/>
<dbReference type="Gene3D" id="3.40.50.150">
    <property type="entry name" value="Vaccinia Virus protein VP39"/>
    <property type="match status" value="1"/>
</dbReference>
<keyword evidence="2 5" id="KW-0489">Methyltransferase</keyword>
<dbReference type="InterPro" id="IPR002052">
    <property type="entry name" value="DNA_methylase_N6_adenine_CS"/>
</dbReference>
<dbReference type="EMBL" id="CP159362">
    <property type="protein sequence ID" value="XCN68911.1"/>
    <property type="molecule type" value="Genomic_DNA"/>
</dbReference>
<evidence type="ECO:0000313" key="5">
    <source>
        <dbReference type="EMBL" id="XCN68911.1"/>
    </source>
</evidence>
<accession>A0AAU8LKX5</accession>
<evidence type="ECO:0000256" key="3">
    <source>
        <dbReference type="ARBA" id="ARBA00022679"/>
    </source>
</evidence>
<gene>
    <name evidence="5" type="ORF">N011_06370</name>
</gene>
<reference evidence="5" key="1">
    <citation type="journal article" date="2014" name="Genome Announc.">
        <title>Draft Genome Sequences of a Phylogenetically Diverse Suite of Pseudomonas syringae Strains from Multiple Source Populations.</title>
        <authorList>
            <person name="Baltrus D.A."/>
            <person name="Yourstone S."/>
            <person name="Lind A."/>
            <person name="Guilbaud C."/>
            <person name="Sands D.C."/>
            <person name="Jones C.D."/>
            <person name="Morris C.E."/>
            <person name="Dangl J.L."/>
        </authorList>
    </citation>
    <scope>NUCLEOTIDE SEQUENCE</scope>
    <source>
        <strain evidence="5">CC1417</strain>
    </source>
</reference>
<dbReference type="GO" id="GO:0008170">
    <property type="term" value="F:N-methyltransferase activity"/>
    <property type="evidence" value="ECO:0007669"/>
    <property type="project" value="InterPro"/>
</dbReference>
<keyword evidence="3 5" id="KW-0808">Transferase</keyword>
<dbReference type="AlphaFoldDB" id="A0AAU8LKX5"/>
<evidence type="ECO:0000259" key="4">
    <source>
        <dbReference type="Pfam" id="PF01555"/>
    </source>
</evidence>
<dbReference type="PRINTS" id="PR00508">
    <property type="entry name" value="S21N4MTFRASE"/>
</dbReference>
<reference evidence="5" key="2">
    <citation type="submission" date="2024-07" db="EMBL/GenBank/DDBJ databases">
        <title>A complete genome sequence for Pseudomonas syringae CC1417.</title>
        <authorList>
            <person name="Baltrus D.A."/>
        </authorList>
    </citation>
    <scope>NUCLEOTIDE SEQUENCE</scope>
    <source>
        <strain evidence="5">CC1417</strain>
    </source>
</reference>
<dbReference type="REBASE" id="79503">
    <property type="entry name" value="M.Psy1417ORFAP"/>
</dbReference>
<dbReference type="InterPro" id="IPR029063">
    <property type="entry name" value="SAM-dependent_MTases_sf"/>
</dbReference>
<name>A0AAU8LKX5_PSESX</name>
<dbReference type="RefSeq" id="WP_024694633.1">
    <property type="nucleotide sequence ID" value="NZ_CP159362.1"/>
</dbReference>
<comment type="similarity">
    <text evidence="1">Belongs to the N(4)/N(6)-methyltransferase family.</text>
</comment>
<evidence type="ECO:0000256" key="1">
    <source>
        <dbReference type="ARBA" id="ARBA00006594"/>
    </source>
</evidence>
<feature type="domain" description="DNA methylase N-4/N-6" evidence="4">
    <location>
        <begin position="59"/>
        <end position="355"/>
    </location>
</feature>
<dbReference type="EC" id="2.1.1.-" evidence="5"/>
<organism evidence="5">
    <name type="scientific">Pseudomonas syringae CC1417</name>
    <dbReference type="NCBI Taxonomy" id="1357272"/>
    <lineage>
        <taxon>Bacteria</taxon>
        <taxon>Pseudomonadati</taxon>
        <taxon>Pseudomonadota</taxon>
        <taxon>Gammaproteobacteria</taxon>
        <taxon>Pseudomonadales</taxon>
        <taxon>Pseudomonadaceae</taxon>
        <taxon>Pseudomonas</taxon>
        <taxon>Pseudomonas syringae</taxon>
    </lineage>
</organism>
<dbReference type="PROSITE" id="PS00092">
    <property type="entry name" value="N6_MTASE"/>
    <property type="match status" value="1"/>
</dbReference>
<dbReference type="GO" id="GO:0032259">
    <property type="term" value="P:methylation"/>
    <property type="evidence" value="ECO:0007669"/>
    <property type="project" value="UniProtKB-KW"/>
</dbReference>
<dbReference type="GO" id="GO:0003677">
    <property type="term" value="F:DNA binding"/>
    <property type="evidence" value="ECO:0007669"/>
    <property type="project" value="InterPro"/>
</dbReference>